<evidence type="ECO:0000313" key="1">
    <source>
        <dbReference type="EMBL" id="KAG8011863.1"/>
    </source>
</evidence>
<sequence length="648" mass="72012">MSKDTEGKSEKIMDMESKVLWYPDSKRNTQMDKFRIQVNGDYGLNLANYNDLYQWSVDNYSEFWGEVWRFCGVVSSKPYEEVVDVSKRISDVPEWFKGARLNYAENLLKHADQEKVALYAATEANEEIVKVTYGELRSHVALFAAAMRKMGIQTGDRVAGYLPNGIHAVEAMLAAASIGAIWSSTSVDFGVNGVLDRFSQIQPKLIFSVAAVVYNGKTHDHMEKLISVVKGLPDLQKVVVIPYARSKHETDLSKIPNSVFIDDFLASGRGEADQFPQLEFEQLPFNHPLFIMYSSGTTGAPKCMVHSAGGTLIQHLKEHILHGNMTSSDVVIYYTTVGPQPFQNKTYSCITIFGTGAKWLSVLQERNLKPGETHNLQSLHTILSTGSPLKPMSYDYVYRCIKSNVLLGSISGGTDIVSCFMGQNPTVPVYRGEIQTRNLGMAVEAWSPDGKSPVWGESGELVCLKPIPCQPTHFWNDENGSKYHKAYFSSYPGVWAHGDYCKINPKTGGLVMLGRSDGTLNPNGVRFGSSEIYNIVEAFEDVSDSLCVPQYNSDGEERVILFLKMAPGKPFCPDLVTKIKGAIRKALSARHVPALLLETRDIPYTISGKKVEVAVKQVIAGREVMQRGAFSNPDSLDLYKNIPELQNY</sequence>
<comment type="caution">
    <text evidence="1">The sequence shown here is derived from an EMBL/GenBank/DDBJ whole genome shotgun (WGS) entry which is preliminary data.</text>
</comment>
<dbReference type="EMBL" id="CM024801">
    <property type="protein sequence ID" value="KAG8011863.1"/>
    <property type="molecule type" value="Genomic_DNA"/>
</dbReference>
<accession>A0ACB7FD84</accession>
<protein>
    <submittedName>
        <fullName evidence="1">Acetoacetyl-CoA synthetase</fullName>
    </submittedName>
</protein>
<reference evidence="1" key="1">
    <citation type="submission" date="2020-04" db="EMBL/GenBank/DDBJ databases">
        <title>A chromosome-scale assembly and high-density genetic map of the yellow drum (Nibea albiflora) genome.</title>
        <authorList>
            <person name="Xu D."/>
            <person name="Zhang W."/>
            <person name="Chen R."/>
            <person name="Tan P."/>
            <person name="Wang L."/>
            <person name="Song H."/>
            <person name="Tian L."/>
            <person name="Zhu Q."/>
            <person name="Wang B."/>
        </authorList>
    </citation>
    <scope>NUCLEOTIDE SEQUENCE</scope>
    <source>
        <strain evidence="1">ZJHYS-2018</strain>
    </source>
</reference>
<dbReference type="Proteomes" id="UP000805704">
    <property type="component" value="Chromosome 13"/>
</dbReference>
<name>A0ACB7FD84_NIBAL</name>
<evidence type="ECO:0000313" key="2">
    <source>
        <dbReference type="Proteomes" id="UP000805704"/>
    </source>
</evidence>
<organism evidence="1 2">
    <name type="scientific">Nibea albiflora</name>
    <name type="common">Yellow drum</name>
    <name type="synonym">Corvina albiflora</name>
    <dbReference type="NCBI Taxonomy" id="240163"/>
    <lineage>
        <taxon>Eukaryota</taxon>
        <taxon>Metazoa</taxon>
        <taxon>Chordata</taxon>
        <taxon>Craniata</taxon>
        <taxon>Vertebrata</taxon>
        <taxon>Euteleostomi</taxon>
        <taxon>Actinopterygii</taxon>
        <taxon>Neopterygii</taxon>
        <taxon>Teleostei</taxon>
        <taxon>Neoteleostei</taxon>
        <taxon>Acanthomorphata</taxon>
        <taxon>Eupercaria</taxon>
        <taxon>Sciaenidae</taxon>
        <taxon>Nibea</taxon>
    </lineage>
</organism>
<proteinExistence type="predicted"/>
<keyword evidence="2" id="KW-1185">Reference proteome</keyword>
<gene>
    <name evidence="1" type="primary">AACS</name>
    <name evidence="1" type="ORF">GBF38_004232</name>
</gene>